<evidence type="ECO:0000313" key="1">
    <source>
        <dbReference type="EMBL" id="CAA34705.1"/>
    </source>
</evidence>
<name>A2NUZ7_YEASX</name>
<sequence length="9" mass="982">MLSTGPLYT</sequence>
<reference evidence="1" key="1">
    <citation type="journal article" date="1989" name="Genes Dev.">
        <title>Identification and characterization of HAP4: a third component of the CCAAT-bound HAP2/HAP3 heteromer.</title>
        <authorList>
            <person name="Forsburg S.L."/>
            <person name="Guarente L."/>
        </authorList>
    </citation>
    <scope>NUCLEOTIDE SEQUENCE</scope>
</reference>
<accession>A2NUZ7</accession>
<protein>
    <submittedName>
        <fullName evidence="1">Yeast HAP4 HAP4 transcriptional activator</fullName>
    </submittedName>
</protein>
<proteinExistence type="predicted"/>
<dbReference type="EMBL" id="X16727">
    <property type="protein sequence ID" value="CAA34705.1"/>
    <property type="molecule type" value="Genomic_DNA"/>
</dbReference>
<organism evidence="1">
    <name type="scientific">Saccharomyces cerevisiae</name>
    <name type="common">Baker's yeast</name>
    <dbReference type="NCBI Taxonomy" id="4932"/>
    <lineage>
        <taxon>Eukaryota</taxon>
        <taxon>Fungi</taxon>
        <taxon>Dikarya</taxon>
        <taxon>Ascomycota</taxon>
        <taxon>Saccharomycotina</taxon>
        <taxon>Saccharomycetes</taxon>
        <taxon>Saccharomycetales</taxon>
        <taxon>Saccharomycetaceae</taxon>
        <taxon>Saccharomyces</taxon>
    </lineage>
</organism>